<dbReference type="EMBL" id="JABSTQ010011249">
    <property type="protein sequence ID" value="KAG0413534.1"/>
    <property type="molecule type" value="Genomic_DNA"/>
</dbReference>
<sequence length="177" mass="20458">RTPTRGNRRTAGEKHVSDGYGADYQCGRSSESSFLRVRMPLLRRLLLDDGVGHNRKWSAFERADQRVKGNRRVSRPGFFKASTWPDLRLPRSLHSSWKRVHVLRSKRQDHSGPVYSNTPHQTPTPCQCHRRPTGFKLNPGFSDADAMPTPPPTNRLQAEPWVFRGWTVLIQQFFRLK</sequence>
<feature type="non-terminal residue" evidence="1">
    <location>
        <position position="1"/>
    </location>
</feature>
<protein>
    <submittedName>
        <fullName evidence="1">Uncharacterized protein</fullName>
    </submittedName>
</protein>
<evidence type="ECO:0000313" key="1">
    <source>
        <dbReference type="EMBL" id="KAG0413534.1"/>
    </source>
</evidence>
<gene>
    <name evidence="1" type="ORF">HPB47_009303</name>
</gene>
<keyword evidence="2" id="KW-1185">Reference proteome</keyword>
<organism evidence="1 2">
    <name type="scientific">Ixodes persulcatus</name>
    <name type="common">Taiga tick</name>
    <dbReference type="NCBI Taxonomy" id="34615"/>
    <lineage>
        <taxon>Eukaryota</taxon>
        <taxon>Metazoa</taxon>
        <taxon>Ecdysozoa</taxon>
        <taxon>Arthropoda</taxon>
        <taxon>Chelicerata</taxon>
        <taxon>Arachnida</taxon>
        <taxon>Acari</taxon>
        <taxon>Parasitiformes</taxon>
        <taxon>Ixodida</taxon>
        <taxon>Ixodoidea</taxon>
        <taxon>Ixodidae</taxon>
        <taxon>Ixodinae</taxon>
        <taxon>Ixodes</taxon>
    </lineage>
</organism>
<evidence type="ECO:0000313" key="2">
    <source>
        <dbReference type="Proteomes" id="UP000805193"/>
    </source>
</evidence>
<comment type="caution">
    <text evidence="1">The sequence shown here is derived from an EMBL/GenBank/DDBJ whole genome shotgun (WGS) entry which is preliminary data.</text>
</comment>
<dbReference type="Proteomes" id="UP000805193">
    <property type="component" value="Unassembled WGS sequence"/>
</dbReference>
<accession>A0AC60P2T3</accession>
<proteinExistence type="predicted"/>
<feature type="non-terminal residue" evidence="1">
    <location>
        <position position="177"/>
    </location>
</feature>
<reference evidence="1 2" key="1">
    <citation type="journal article" date="2020" name="Cell">
        <title>Large-Scale Comparative Analyses of Tick Genomes Elucidate Their Genetic Diversity and Vector Capacities.</title>
        <authorList>
            <consortium name="Tick Genome and Microbiome Consortium (TIGMIC)"/>
            <person name="Jia N."/>
            <person name="Wang J."/>
            <person name="Shi W."/>
            <person name="Du L."/>
            <person name="Sun Y."/>
            <person name="Zhan W."/>
            <person name="Jiang J.F."/>
            <person name="Wang Q."/>
            <person name="Zhang B."/>
            <person name="Ji P."/>
            <person name="Bell-Sakyi L."/>
            <person name="Cui X.M."/>
            <person name="Yuan T.T."/>
            <person name="Jiang B.G."/>
            <person name="Yang W.F."/>
            <person name="Lam T.T."/>
            <person name="Chang Q.C."/>
            <person name="Ding S.J."/>
            <person name="Wang X.J."/>
            <person name="Zhu J.G."/>
            <person name="Ruan X.D."/>
            <person name="Zhao L."/>
            <person name="Wei J.T."/>
            <person name="Ye R.Z."/>
            <person name="Que T.C."/>
            <person name="Du C.H."/>
            <person name="Zhou Y.H."/>
            <person name="Cheng J.X."/>
            <person name="Dai P.F."/>
            <person name="Guo W.B."/>
            <person name="Han X.H."/>
            <person name="Huang E.J."/>
            <person name="Li L.F."/>
            <person name="Wei W."/>
            <person name="Gao Y.C."/>
            <person name="Liu J.Z."/>
            <person name="Shao H.Z."/>
            <person name="Wang X."/>
            <person name="Wang C.C."/>
            <person name="Yang T.C."/>
            <person name="Huo Q.B."/>
            <person name="Li W."/>
            <person name="Chen H.Y."/>
            <person name="Chen S.E."/>
            <person name="Zhou L.G."/>
            <person name="Ni X.B."/>
            <person name="Tian J.H."/>
            <person name="Sheng Y."/>
            <person name="Liu T."/>
            <person name="Pan Y.S."/>
            <person name="Xia L.Y."/>
            <person name="Li J."/>
            <person name="Zhao F."/>
            <person name="Cao W.C."/>
        </authorList>
    </citation>
    <scope>NUCLEOTIDE SEQUENCE [LARGE SCALE GENOMIC DNA]</scope>
    <source>
        <strain evidence="1">Iper-2018</strain>
    </source>
</reference>
<name>A0AC60P2T3_IXOPE</name>